<feature type="region of interest" description="Disordered" evidence="1">
    <location>
        <begin position="1"/>
        <end position="29"/>
    </location>
</feature>
<accession>A0A085NHJ8</accession>
<protein>
    <submittedName>
        <fullName evidence="3">Uncharacterized protein</fullName>
    </submittedName>
</protein>
<keyword evidence="4" id="KW-1185">Reference proteome</keyword>
<dbReference type="Proteomes" id="UP000030758">
    <property type="component" value="Unassembled WGS sequence"/>
</dbReference>
<dbReference type="AlphaFoldDB" id="A0A085NHJ8"/>
<dbReference type="Proteomes" id="UP000030764">
    <property type="component" value="Unassembled WGS sequence"/>
</dbReference>
<reference evidence="3 4" key="1">
    <citation type="journal article" date="2014" name="Nat. Genet.">
        <title>Genome and transcriptome of the porcine whipworm Trichuris suis.</title>
        <authorList>
            <person name="Jex A.R."/>
            <person name="Nejsum P."/>
            <person name="Schwarz E.M."/>
            <person name="Hu L."/>
            <person name="Young N.D."/>
            <person name="Hall R.S."/>
            <person name="Korhonen P.K."/>
            <person name="Liao S."/>
            <person name="Thamsborg S."/>
            <person name="Xia J."/>
            <person name="Xu P."/>
            <person name="Wang S."/>
            <person name="Scheerlinck J.P."/>
            <person name="Hofmann A."/>
            <person name="Sternberg P.W."/>
            <person name="Wang J."/>
            <person name="Gasser R.B."/>
        </authorList>
    </citation>
    <scope>NUCLEOTIDE SEQUENCE [LARGE SCALE GENOMIC DNA]</scope>
    <source>
        <strain evidence="3">DCEP-RM93F</strain>
        <strain evidence="2">DCEP-RM93M</strain>
    </source>
</reference>
<evidence type="ECO:0000256" key="1">
    <source>
        <dbReference type="SAM" id="MobiDB-lite"/>
    </source>
</evidence>
<evidence type="ECO:0000313" key="3">
    <source>
        <dbReference type="EMBL" id="KFD68944.1"/>
    </source>
</evidence>
<name>A0A085NHJ8_9BILA</name>
<organism evidence="3">
    <name type="scientific">Trichuris suis</name>
    <name type="common">pig whipworm</name>
    <dbReference type="NCBI Taxonomy" id="68888"/>
    <lineage>
        <taxon>Eukaryota</taxon>
        <taxon>Metazoa</taxon>
        <taxon>Ecdysozoa</taxon>
        <taxon>Nematoda</taxon>
        <taxon>Enoplea</taxon>
        <taxon>Dorylaimia</taxon>
        <taxon>Trichinellida</taxon>
        <taxon>Trichuridae</taxon>
        <taxon>Trichuris</taxon>
    </lineage>
</organism>
<dbReference type="EMBL" id="KL367500">
    <property type="protein sequence ID" value="KFD68944.1"/>
    <property type="molecule type" value="Genomic_DNA"/>
</dbReference>
<evidence type="ECO:0000313" key="4">
    <source>
        <dbReference type="Proteomes" id="UP000030764"/>
    </source>
</evidence>
<evidence type="ECO:0000313" key="2">
    <source>
        <dbReference type="EMBL" id="KFD50864.1"/>
    </source>
</evidence>
<proteinExistence type="predicted"/>
<sequence>MHVGNLPWKKVGPIARWNNGTRKENHREQPRILPTEDRILKAYKQNTKTRASMAAFRNHQES</sequence>
<gene>
    <name evidence="2" type="ORF">M513_08302</name>
    <name evidence="3" type="ORF">M514_08302</name>
</gene>
<dbReference type="EMBL" id="KL363247">
    <property type="protein sequence ID" value="KFD50864.1"/>
    <property type="molecule type" value="Genomic_DNA"/>
</dbReference>